<dbReference type="EMBL" id="BAAAZP010000238">
    <property type="protein sequence ID" value="GAA3718928.1"/>
    <property type="molecule type" value="Genomic_DNA"/>
</dbReference>
<accession>A0ABP7EGS1</accession>
<proteinExistence type="predicted"/>
<feature type="compositionally biased region" description="Polar residues" evidence="1">
    <location>
        <begin position="47"/>
        <end position="64"/>
    </location>
</feature>
<dbReference type="Proteomes" id="UP001500902">
    <property type="component" value="Unassembled WGS sequence"/>
</dbReference>
<evidence type="ECO:0000313" key="3">
    <source>
        <dbReference type="EMBL" id="GAA3718928.1"/>
    </source>
</evidence>
<feature type="region of interest" description="Disordered" evidence="1">
    <location>
        <begin position="1"/>
        <end position="22"/>
    </location>
</feature>
<protein>
    <recommendedName>
        <fullName evidence="2">AMIN-like domain-containing protein</fullName>
    </recommendedName>
</protein>
<evidence type="ECO:0000256" key="1">
    <source>
        <dbReference type="SAM" id="MobiDB-lite"/>
    </source>
</evidence>
<keyword evidence="4" id="KW-1185">Reference proteome</keyword>
<organism evidence="3 4">
    <name type="scientific">Nonomuraea antimicrobica</name>
    <dbReference type="NCBI Taxonomy" id="561173"/>
    <lineage>
        <taxon>Bacteria</taxon>
        <taxon>Bacillati</taxon>
        <taxon>Actinomycetota</taxon>
        <taxon>Actinomycetes</taxon>
        <taxon>Streptosporangiales</taxon>
        <taxon>Streptosporangiaceae</taxon>
        <taxon>Nonomuraea</taxon>
    </lineage>
</organism>
<name>A0ABP7EGS1_9ACTN</name>
<reference evidence="4" key="1">
    <citation type="journal article" date="2019" name="Int. J. Syst. Evol. Microbiol.">
        <title>The Global Catalogue of Microorganisms (GCM) 10K type strain sequencing project: providing services to taxonomists for standard genome sequencing and annotation.</title>
        <authorList>
            <consortium name="The Broad Institute Genomics Platform"/>
            <consortium name="The Broad Institute Genome Sequencing Center for Infectious Disease"/>
            <person name="Wu L."/>
            <person name="Ma J."/>
        </authorList>
    </citation>
    <scope>NUCLEOTIDE SEQUENCE [LARGE SCALE GENOMIC DNA]</scope>
    <source>
        <strain evidence="4">JCM 16904</strain>
    </source>
</reference>
<dbReference type="Pfam" id="PF24837">
    <property type="entry name" value="AMIN-like"/>
    <property type="match status" value="1"/>
</dbReference>
<sequence length="215" mass="22682">MRVRTLGHLPGMRTSSPSCGRPSRARVAVTLACLAVVTACGPAPQATLPQSPPAAQSGTQSGSPSGELGTPGAPTNTAEVDVERGGMEPAIVTNVRYAAHDTYDRLVVDLKGGVPGYNVQWVDQFVQDGSGRTMNVRGGAYLQLTLFPAHAHDEEGVSTWDGGPVYQADLNNLTDVVRTGDFEGRVGIGLVLSRRAAFQLTEQDSPHRLILDVAH</sequence>
<feature type="domain" description="AMIN-like" evidence="2">
    <location>
        <begin position="91"/>
        <end position="215"/>
    </location>
</feature>
<evidence type="ECO:0000259" key="2">
    <source>
        <dbReference type="Pfam" id="PF24837"/>
    </source>
</evidence>
<evidence type="ECO:0000313" key="4">
    <source>
        <dbReference type="Proteomes" id="UP001500902"/>
    </source>
</evidence>
<feature type="region of interest" description="Disordered" evidence="1">
    <location>
        <begin position="46"/>
        <end position="79"/>
    </location>
</feature>
<dbReference type="InterPro" id="IPR056303">
    <property type="entry name" value="AMIN-like"/>
</dbReference>
<gene>
    <name evidence="3" type="ORF">GCM10022224_100920</name>
</gene>
<comment type="caution">
    <text evidence="3">The sequence shown here is derived from an EMBL/GenBank/DDBJ whole genome shotgun (WGS) entry which is preliminary data.</text>
</comment>